<dbReference type="Proteomes" id="UP000199008">
    <property type="component" value="Unassembled WGS sequence"/>
</dbReference>
<dbReference type="InterPro" id="IPR029154">
    <property type="entry name" value="HIBADH-like_NADP-bd"/>
</dbReference>
<comment type="similarity">
    <text evidence="1">Belongs to the HIBADH-related family.</text>
</comment>
<evidence type="ECO:0000256" key="3">
    <source>
        <dbReference type="ARBA" id="ARBA00023027"/>
    </source>
</evidence>
<evidence type="ECO:0000313" key="8">
    <source>
        <dbReference type="Proteomes" id="UP000199008"/>
    </source>
</evidence>
<feature type="active site" evidence="4">
    <location>
        <position position="169"/>
    </location>
</feature>
<dbReference type="GO" id="GO:0051287">
    <property type="term" value="F:NAD binding"/>
    <property type="evidence" value="ECO:0007669"/>
    <property type="project" value="InterPro"/>
</dbReference>
<dbReference type="InterPro" id="IPR008927">
    <property type="entry name" value="6-PGluconate_DH-like_C_sf"/>
</dbReference>
<dbReference type="RefSeq" id="WP_245696457.1">
    <property type="nucleotide sequence ID" value="NZ_FNFY01000001.1"/>
</dbReference>
<dbReference type="InterPro" id="IPR036291">
    <property type="entry name" value="NAD(P)-bd_dom_sf"/>
</dbReference>
<dbReference type="SUPFAM" id="SSF48179">
    <property type="entry name" value="6-phosphogluconate dehydrogenase C-terminal domain-like"/>
    <property type="match status" value="1"/>
</dbReference>
<evidence type="ECO:0000256" key="4">
    <source>
        <dbReference type="PIRSR" id="PIRSR000103-1"/>
    </source>
</evidence>
<name>A0A1G9AJ89_9BACL</name>
<dbReference type="GO" id="GO:0016491">
    <property type="term" value="F:oxidoreductase activity"/>
    <property type="evidence" value="ECO:0007669"/>
    <property type="project" value="UniProtKB-KW"/>
</dbReference>
<dbReference type="Pfam" id="PF14833">
    <property type="entry name" value="NAD_binding_11"/>
    <property type="match status" value="1"/>
</dbReference>
<dbReference type="GO" id="GO:0050661">
    <property type="term" value="F:NADP binding"/>
    <property type="evidence" value="ECO:0007669"/>
    <property type="project" value="InterPro"/>
</dbReference>
<accession>A0A1G9AJ89</accession>
<dbReference type="Gene3D" id="3.40.50.720">
    <property type="entry name" value="NAD(P)-binding Rossmann-like Domain"/>
    <property type="match status" value="1"/>
</dbReference>
<organism evidence="7 8">
    <name type="scientific">Lacicoccus qingdaonensis</name>
    <dbReference type="NCBI Taxonomy" id="576118"/>
    <lineage>
        <taxon>Bacteria</taxon>
        <taxon>Bacillati</taxon>
        <taxon>Bacillota</taxon>
        <taxon>Bacilli</taxon>
        <taxon>Bacillales</taxon>
        <taxon>Salinicoccaceae</taxon>
        <taxon>Lacicoccus</taxon>
    </lineage>
</organism>
<evidence type="ECO:0000259" key="5">
    <source>
        <dbReference type="Pfam" id="PF03446"/>
    </source>
</evidence>
<dbReference type="InterPro" id="IPR013328">
    <property type="entry name" value="6PGD_dom2"/>
</dbReference>
<dbReference type="AlphaFoldDB" id="A0A1G9AJ89"/>
<evidence type="ECO:0000256" key="1">
    <source>
        <dbReference type="ARBA" id="ARBA00009080"/>
    </source>
</evidence>
<dbReference type="STRING" id="576118.SAMN05216216_101292"/>
<evidence type="ECO:0000259" key="6">
    <source>
        <dbReference type="Pfam" id="PF14833"/>
    </source>
</evidence>
<dbReference type="PROSITE" id="PS00895">
    <property type="entry name" value="3_HYDROXYISOBUT_DH"/>
    <property type="match status" value="1"/>
</dbReference>
<evidence type="ECO:0000313" key="7">
    <source>
        <dbReference type="EMBL" id="SDK27387.1"/>
    </source>
</evidence>
<dbReference type="PIRSF" id="PIRSF000103">
    <property type="entry name" value="HIBADH"/>
    <property type="match status" value="1"/>
</dbReference>
<dbReference type="Pfam" id="PF03446">
    <property type="entry name" value="NAD_binding_2"/>
    <property type="match status" value="1"/>
</dbReference>
<sequence length="293" mass="32280">MNIGFIGLGIMGKPMSVNLLKNKQNVYISSSNDDTNDELANYGAHVMADYEEVAEQSDVIILMLPDSKEVLEVVIGSRLYKKFNPGTIVIDMSSINPETSREVFNVINEEGHQYIDAPVSGGEEKAKDGTLSIMAGGDRDTLIEIKPILEYMGASIVHTGPVGSGNSVKLVNQVIVANNIIALSEGIALAKELDLDLETVYHAISGGLAGSTVMETKFKKMDEEEYNPGFKMKLHMKDLNNAFESVDGDFTRNLPITSRMKEIMDGLLKDDSVGEEDHSALYRHYTNKKDRRQ</sequence>
<feature type="domain" description="3-hydroxyisobutyrate dehydrogenase-like NAD-binding" evidence="6">
    <location>
        <begin position="163"/>
        <end position="285"/>
    </location>
</feature>
<dbReference type="InterPro" id="IPR015815">
    <property type="entry name" value="HIBADH-related"/>
</dbReference>
<dbReference type="PANTHER" id="PTHR43060:SF3">
    <property type="entry name" value="2-HYDROXY-3-OXOPROPIONATE REDUCTASE"/>
    <property type="match status" value="1"/>
</dbReference>
<dbReference type="EMBL" id="FNFY01000001">
    <property type="protein sequence ID" value="SDK27387.1"/>
    <property type="molecule type" value="Genomic_DNA"/>
</dbReference>
<keyword evidence="2" id="KW-0560">Oxidoreductase</keyword>
<keyword evidence="3" id="KW-0520">NAD</keyword>
<gene>
    <name evidence="7" type="ORF">SAMN05216216_101292</name>
</gene>
<dbReference type="Gene3D" id="1.10.1040.10">
    <property type="entry name" value="N-(1-d-carboxylethyl)-l-norvaline Dehydrogenase, domain 2"/>
    <property type="match status" value="1"/>
</dbReference>
<proteinExistence type="inferred from homology"/>
<dbReference type="InterPro" id="IPR002204">
    <property type="entry name" value="3-OH-isobutyrate_DH-rel_CS"/>
</dbReference>
<keyword evidence="8" id="KW-1185">Reference proteome</keyword>
<dbReference type="SUPFAM" id="SSF51735">
    <property type="entry name" value="NAD(P)-binding Rossmann-fold domains"/>
    <property type="match status" value="1"/>
</dbReference>
<feature type="domain" description="6-phosphogluconate dehydrogenase NADP-binding" evidence="5">
    <location>
        <begin position="2"/>
        <end position="160"/>
    </location>
</feature>
<protein>
    <submittedName>
        <fullName evidence="7">Tartronate semialdehyde reductase</fullName>
    </submittedName>
</protein>
<reference evidence="8" key="1">
    <citation type="submission" date="2016-10" db="EMBL/GenBank/DDBJ databases">
        <authorList>
            <person name="Varghese N."/>
            <person name="Submissions S."/>
        </authorList>
    </citation>
    <scope>NUCLEOTIDE SEQUENCE [LARGE SCALE GENOMIC DNA]</scope>
    <source>
        <strain evidence="8">CGMCC 1.8895</strain>
    </source>
</reference>
<evidence type="ECO:0000256" key="2">
    <source>
        <dbReference type="ARBA" id="ARBA00023002"/>
    </source>
</evidence>
<dbReference type="GO" id="GO:0016054">
    <property type="term" value="P:organic acid catabolic process"/>
    <property type="evidence" value="ECO:0007669"/>
    <property type="project" value="UniProtKB-ARBA"/>
</dbReference>
<dbReference type="InterPro" id="IPR006115">
    <property type="entry name" value="6PGDH_NADP-bd"/>
</dbReference>
<dbReference type="PANTHER" id="PTHR43060">
    <property type="entry name" value="3-HYDROXYISOBUTYRATE DEHYDROGENASE-LIKE 1, MITOCHONDRIAL-RELATED"/>
    <property type="match status" value="1"/>
</dbReference>